<accession>A0ABN0U5K1</accession>
<dbReference type="Pfam" id="PF00990">
    <property type="entry name" value="GGDEF"/>
    <property type="match status" value="1"/>
</dbReference>
<gene>
    <name evidence="5" type="ORF">GCM10009126_00330</name>
</gene>
<dbReference type="NCBIfam" id="TIGR00254">
    <property type="entry name" value="GGDEF"/>
    <property type="match status" value="1"/>
</dbReference>
<keyword evidence="6" id="KW-1185">Reference proteome</keyword>
<dbReference type="SUPFAM" id="SSF55073">
    <property type="entry name" value="Nucleotide cyclase"/>
    <property type="match status" value="1"/>
</dbReference>
<dbReference type="PANTHER" id="PTHR46663:SF3">
    <property type="entry name" value="SLL0267 PROTEIN"/>
    <property type="match status" value="1"/>
</dbReference>
<dbReference type="EMBL" id="BAAAFO010000001">
    <property type="protein sequence ID" value="GAA0238678.1"/>
    <property type="molecule type" value="Genomic_DNA"/>
</dbReference>
<evidence type="ECO:0000313" key="5">
    <source>
        <dbReference type="EMBL" id="GAA0238678.1"/>
    </source>
</evidence>
<evidence type="ECO:0000313" key="6">
    <source>
        <dbReference type="Proteomes" id="UP001500657"/>
    </source>
</evidence>
<keyword evidence="2" id="KW-0175">Coiled coil</keyword>
<keyword evidence="1" id="KW-0597">Phosphoprotein</keyword>
<name>A0ABN0U5K1_9GAMM</name>
<dbReference type="PANTHER" id="PTHR46663">
    <property type="entry name" value="DIGUANYLATE CYCLASE DGCT-RELATED"/>
    <property type="match status" value="1"/>
</dbReference>
<evidence type="ECO:0000256" key="1">
    <source>
        <dbReference type="PROSITE-ProRule" id="PRU00169"/>
    </source>
</evidence>
<dbReference type="InterPro" id="IPR043128">
    <property type="entry name" value="Rev_trsase/Diguanyl_cyclase"/>
</dbReference>
<feature type="modified residue" description="4-aspartylphosphate" evidence="1">
    <location>
        <position position="60"/>
    </location>
</feature>
<organism evidence="5 6">
    <name type="scientific">Rhodanobacter caeni</name>
    <dbReference type="NCBI Taxonomy" id="657654"/>
    <lineage>
        <taxon>Bacteria</taxon>
        <taxon>Pseudomonadati</taxon>
        <taxon>Pseudomonadota</taxon>
        <taxon>Gammaproteobacteria</taxon>
        <taxon>Lysobacterales</taxon>
        <taxon>Rhodanobacteraceae</taxon>
        <taxon>Rhodanobacter</taxon>
    </lineage>
</organism>
<dbReference type="InterPro" id="IPR011006">
    <property type="entry name" value="CheY-like_superfamily"/>
</dbReference>
<dbReference type="SMART" id="SM00448">
    <property type="entry name" value="REC"/>
    <property type="match status" value="1"/>
</dbReference>
<dbReference type="CDD" id="cd01949">
    <property type="entry name" value="GGDEF"/>
    <property type="match status" value="1"/>
</dbReference>
<dbReference type="InterPro" id="IPR000160">
    <property type="entry name" value="GGDEF_dom"/>
</dbReference>
<dbReference type="Gene3D" id="3.30.70.270">
    <property type="match status" value="1"/>
</dbReference>
<comment type="caution">
    <text evidence="5">The sequence shown here is derived from an EMBL/GenBank/DDBJ whole genome shotgun (WGS) entry which is preliminary data.</text>
</comment>
<protein>
    <submittedName>
        <fullName evidence="5">Diguanylate cyclase</fullName>
    </submittedName>
</protein>
<dbReference type="PROSITE" id="PS50110">
    <property type="entry name" value="RESPONSE_REGULATORY"/>
    <property type="match status" value="1"/>
</dbReference>
<dbReference type="PROSITE" id="PS50887">
    <property type="entry name" value="GGDEF"/>
    <property type="match status" value="1"/>
</dbReference>
<dbReference type="Proteomes" id="UP001500657">
    <property type="component" value="Unassembled WGS sequence"/>
</dbReference>
<proteinExistence type="predicted"/>
<dbReference type="SUPFAM" id="SSF52172">
    <property type="entry name" value="CheY-like"/>
    <property type="match status" value="1"/>
</dbReference>
<reference evidence="5 6" key="1">
    <citation type="journal article" date="2019" name="Int. J. Syst. Evol. Microbiol.">
        <title>The Global Catalogue of Microorganisms (GCM) 10K type strain sequencing project: providing services to taxonomists for standard genome sequencing and annotation.</title>
        <authorList>
            <consortium name="The Broad Institute Genomics Platform"/>
            <consortium name="The Broad Institute Genome Sequencing Center for Infectious Disease"/>
            <person name="Wu L."/>
            <person name="Ma J."/>
        </authorList>
    </citation>
    <scope>NUCLEOTIDE SEQUENCE [LARGE SCALE GENOMIC DNA]</scope>
    <source>
        <strain evidence="5 6">JCM 16242</strain>
    </source>
</reference>
<sequence>MHDVSTATPPKILVVDDTPANLVAMRRLLARCGAQLLEASSGNEALALCLDHDFALILLDVNMPDMDGFEVAALLSETEQMRDTPIIFVTAAYADDLNRLKGYRSGAVDYIAKPINDAILQSKVRVFLDLYCARVQLQQAMRELTERNQQLHAEIAERRRVEEQVRHQATHDMLTGLPNRVLFHDRLQTAMQRGTRQHHPFALALLDIDGFKAVNDTFGHPAGDALLQAIGARLRGYLRANDTVARLGGDEFALILEDVTDVAPILERCQQVCDLLARPYALEARHGPFEARVSASIGIALWKETSDDEELIQAADRALYRAKAGGRNRCAMATD</sequence>
<evidence type="ECO:0000256" key="2">
    <source>
        <dbReference type="SAM" id="Coils"/>
    </source>
</evidence>
<dbReference type="SMART" id="SM00267">
    <property type="entry name" value="GGDEF"/>
    <property type="match status" value="1"/>
</dbReference>
<dbReference type="Pfam" id="PF00072">
    <property type="entry name" value="Response_reg"/>
    <property type="match status" value="1"/>
</dbReference>
<feature type="domain" description="Response regulatory" evidence="3">
    <location>
        <begin position="11"/>
        <end position="128"/>
    </location>
</feature>
<feature type="domain" description="GGDEF" evidence="4">
    <location>
        <begin position="199"/>
        <end position="335"/>
    </location>
</feature>
<dbReference type="InterPro" id="IPR029787">
    <property type="entry name" value="Nucleotide_cyclase"/>
</dbReference>
<dbReference type="InterPro" id="IPR052163">
    <property type="entry name" value="DGC-Regulatory_Protein"/>
</dbReference>
<dbReference type="InterPro" id="IPR001789">
    <property type="entry name" value="Sig_transdc_resp-reg_receiver"/>
</dbReference>
<evidence type="ECO:0000259" key="3">
    <source>
        <dbReference type="PROSITE" id="PS50110"/>
    </source>
</evidence>
<evidence type="ECO:0000259" key="4">
    <source>
        <dbReference type="PROSITE" id="PS50887"/>
    </source>
</evidence>
<dbReference type="Gene3D" id="3.40.50.2300">
    <property type="match status" value="1"/>
</dbReference>
<feature type="coiled-coil region" evidence="2">
    <location>
        <begin position="134"/>
        <end position="161"/>
    </location>
</feature>